<sequence length="233" mass="25790">MQGWVVATQRPDGRRGTCFAQQWVKLTPSALRERAQAIPSLPGSPTTRMHYKCLQGWVVVTQRPDGRRGTCFAQQWVKLTPSALRERAQAIPSLHGSPTTRRNYKGHRGTSKGTSRDTATIVVAVVVVVVVVAIAAAATTQPHREKDTHTPSGRHGTCFAQQWVKLTPSALRKRVQAIPRVHANLVHPGDALRDHLAPWSTRGWDLGARHKHAYPWPCSRGVAPVHRRIPLPP</sequence>
<reference evidence="3" key="1">
    <citation type="submission" date="2020-03" db="EMBL/GenBank/DDBJ databases">
        <title>Castanea mollissima Vanexum genome sequencing.</title>
        <authorList>
            <person name="Staton M."/>
        </authorList>
    </citation>
    <scope>NUCLEOTIDE SEQUENCE</scope>
    <source>
        <tissue evidence="3">Leaf</tissue>
    </source>
</reference>
<evidence type="ECO:0000313" key="4">
    <source>
        <dbReference type="Proteomes" id="UP000737018"/>
    </source>
</evidence>
<feature type="region of interest" description="Disordered" evidence="1">
    <location>
        <begin position="94"/>
        <end position="115"/>
    </location>
</feature>
<keyword evidence="2" id="KW-0812">Transmembrane</keyword>
<feature type="transmembrane region" description="Helical" evidence="2">
    <location>
        <begin position="118"/>
        <end position="138"/>
    </location>
</feature>
<dbReference type="Proteomes" id="UP000737018">
    <property type="component" value="Unassembled WGS sequence"/>
</dbReference>
<keyword evidence="2" id="KW-1133">Transmembrane helix</keyword>
<evidence type="ECO:0000256" key="2">
    <source>
        <dbReference type="SAM" id="Phobius"/>
    </source>
</evidence>
<evidence type="ECO:0000256" key="1">
    <source>
        <dbReference type="SAM" id="MobiDB-lite"/>
    </source>
</evidence>
<keyword evidence="4" id="KW-1185">Reference proteome</keyword>
<evidence type="ECO:0000313" key="3">
    <source>
        <dbReference type="EMBL" id="KAF3952383.1"/>
    </source>
</evidence>
<accession>A0A8J4QK80</accession>
<dbReference type="EMBL" id="JRKL02004523">
    <property type="protein sequence ID" value="KAF3952383.1"/>
    <property type="molecule type" value="Genomic_DNA"/>
</dbReference>
<protein>
    <submittedName>
        <fullName evidence="3">Uncharacterized protein</fullName>
    </submittedName>
</protein>
<gene>
    <name evidence="3" type="ORF">CMV_022048</name>
</gene>
<name>A0A8J4QK80_9ROSI</name>
<keyword evidence="2" id="KW-0472">Membrane</keyword>
<dbReference type="AlphaFoldDB" id="A0A8J4QK80"/>
<comment type="caution">
    <text evidence="3">The sequence shown here is derived from an EMBL/GenBank/DDBJ whole genome shotgun (WGS) entry which is preliminary data.</text>
</comment>
<proteinExistence type="predicted"/>
<organism evidence="3 4">
    <name type="scientific">Castanea mollissima</name>
    <name type="common">Chinese chestnut</name>
    <dbReference type="NCBI Taxonomy" id="60419"/>
    <lineage>
        <taxon>Eukaryota</taxon>
        <taxon>Viridiplantae</taxon>
        <taxon>Streptophyta</taxon>
        <taxon>Embryophyta</taxon>
        <taxon>Tracheophyta</taxon>
        <taxon>Spermatophyta</taxon>
        <taxon>Magnoliopsida</taxon>
        <taxon>eudicotyledons</taxon>
        <taxon>Gunneridae</taxon>
        <taxon>Pentapetalae</taxon>
        <taxon>rosids</taxon>
        <taxon>fabids</taxon>
        <taxon>Fagales</taxon>
        <taxon>Fagaceae</taxon>
        <taxon>Castanea</taxon>
    </lineage>
</organism>